<evidence type="ECO:0000256" key="3">
    <source>
        <dbReference type="SAM" id="Phobius"/>
    </source>
</evidence>
<feature type="compositionally biased region" description="Basic and acidic residues" evidence="2">
    <location>
        <begin position="121"/>
        <end position="130"/>
    </location>
</feature>
<evidence type="ECO:0000313" key="5">
    <source>
        <dbReference type="Proteomes" id="UP001565368"/>
    </source>
</evidence>
<evidence type="ECO:0000256" key="2">
    <source>
        <dbReference type="SAM" id="MobiDB-lite"/>
    </source>
</evidence>
<keyword evidence="3" id="KW-0472">Membrane</keyword>
<feature type="compositionally biased region" description="Polar residues" evidence="2">
    <location>
        <begin position="441"/>
        <end position="453"/>
    </location>
</feature>
<organism evidence="4 5">
    <name type="scientific">Vanrija albida</name>
    <dbReference type="NCBI Taxonomy" id="181172"/>
    <lineage>
        <taxon>Eukaryota</taxon>
        <taxon>Fungi</taxon>
        <taxon>Dikarya</taxon>
        <taxon>Basidiomycota</taxon>
        <taxon>Agaricomycotina</taxon>
        <taxon>Tremellomycetes</taxon>
        <taxon>Trichosporonales</taxon>
        <taxon>Trichosporonaceae</taxon>
        <taxon>Vanrija</taxon>
    </lineage>
</organism>
<feature type="region of interest" description="Disordered" evidence="2">
    <location>
        <begin position="188"/>
        <end position="215"/>
    </location>
</feature>
<reference evidence="4 5" key="1">
    <citation type="submission" date="2023-08" db="EMBL/GenBank/DDBJ databases">
        <title>Annotated Genome Sequence of Vanrija albida AlHP1.</title>
        <authorList>
            <person name="Herzog R."/>
        </authorList>
    </citation>
    <scope>NUCLEOTIDE SEQUENCE [LARGE SCALE GENOMIC DNA]</scope>
    <source>
        <strain evidence="4 5">AlHP1</strain>
    </source>
</reference>
<dbReference type="RefSeq" id="XP_069212746.1">
    <property type="nucleotide sequence ID" value="XM_069349202.1"/>
</dbReference>
<feature type="region of interest" description="Disordered" evidence="2">
    <location>
        <begin position="329"/>
        <end position="374"/>
    </location>
</feature>
<feature type="transmembrane region" description="Helical" evidence="3">
    <location>
        <begin position="20"/>
        <end position="48"/>
    </location>
</feature>
<feature type="region of interest" description="Disordered" evidence="2">
    <location>
        <begin position="71"/>
        <end position="104"/>
    </location>
</feature>
<feature type="region of interest" description="Disordered" evidence="2">
    <location>
        <begin position="426"/>
        <end position="492"/>
    </location>
</feature>
<feature type="compositionally biased region" description="Basic residues" evidence="2">
    <location>
        <begin position="197"/>
        <end position="206"/>
    </location>
</feature>
<accession>A0ABR3QE45</accession>
<feature type="region of interest" description="Disordered" evidence="2">
    <location>
        <begin position="231"/>
        <end position="272"/>
    </location>
</feature>
<feature type="compositionally biased region" description="Low complexity" evidence="2">
    <location>
        <begin position="76"/>
        <end position="91"/>
    </location>
</feature>
<keyword evidence="3" id="KW-1133">Transmembrane helix</keyword>
<keyword evidence="3" id="KW-0812">Transmembrane</keyword>
<comment type="caution">
    <text evidence="4">The sequence shown here is derived from an EMBL/GenBank/DDBJ whole genome shotgun (WGS) entry which is preliminary data.</text>
</comment>
<proteinExistence type="predicted"/>
<keyword evidence="5" id="KW-1185">Reference proteome</keyword>
<gene>
    <name evidence="4" type="ORF">Q8F55_000550</name>
</gene>
<dbReference type="EMBL" id="JBBXJM010000001">
    <property type="protein sequence ID" value="KAL1412802.1"/>
    <property type="molecule type" value="Genomic_DNA"/>
</dbReference>
<feature type="compositionally biased region" description="Low complexity" evidence="2">
    <location>
        <begin position="333"/>
        <end position="367"/>
    </location>
</feature>
<evidence type="ECO:0000313" key="4">
    <source>
        <dbReference type="EMBL" id="KAL1412802.1"/>
    </source>
</evidence>
<sequence>MTHYHGTTECNCNSWRRAELVGIALAAVAAYVALPPWLLVLAAAAYWVHLLRAKRAAGPSPGDTLAALAPTERKASASASASSPTSPTSPTALPPAITPLTEPVGEDEYRITPFVFTIEPEAHPDGREHPAGVPGDGRAARQDTPRDIKEALLAPAITITSDEHTTTMTSTTLSDAKAVDAKIDKILGGERGPNISHGRRRRKHKAPPAYSATANTLETVLEVDADADADDDCVSDTELDYAQPPPYAPSPILGPTLVPPAHPMHHRSHSAGEADFDAAAKAALRRDVDIALERTRQAERERARELEREQRNVDPLVAAELLAEIQRAREAHAASSSSSPKLRPRSNSSSSTATTRRRPTAPLSRLSLPDDSDTSSVFSFDLDERYDGQVDADIDELLLSPASLASSFEGESSSAAARAILRAKSARSRIASIRRKRTDSGETADSETSSPATPQDRKGKGRAIPSLPPMSYAFGSPVVLPATPRWREGRSE</sequence>
<evidence type="ECO:0000256" key="1">
    <source>
        <dbReference type="SAM" id="Coils"/>
    </source>
</evidence>
<feature type="coiled-coil region" evidence="1">
    <location>
        <begin position="281"/>
        <end position="312"/>
    </location>
</feature>
<dbReference type="Proteomes" id="UP001565368">
    <property type="component" value="Unassembled WGS sequence"/>
</dbReference>
<feature type="compositionally biased region" description="Basic residues" evidence="2">
    <location>
        <begin position="426"/>
        <end position="437"/>
    </location>
</feature>
<feature type="region of interest" description="Disordered" evidence="2">
    <location>
        <begin position="121"/>
        <end position="141"/>
    </location>
</feature>
<keyword evidence="1" id="KW-0175">Coiled coil</keyword>
<dbReference type="GeneID" id="95981593"/>
<name>A0ABR3QE45_9TREE</name>
<protein>
    <submittedName>
        <fullName evidence="4">Uncharacterized protein</fullName>
    </submittedName>
</protein>